<dbReference type="Proteomes" id="UP000295500">
    <property type="component" value="Unassembled WGS sequence"/>
</dbReference>
<reference evidence="6 7" key="1">
    <citation type="submission" date="2019-03" db="EMBL/GenBank/DDBJ databases">
        <title>Genomic Encyclopedia of Type Strains, Phase IV (KMG-IV): sequencing the most valuable type-strain genomes for metagenomic binning, comparative biology and taxonomic classification.</title>
        <authorList>
            <person name="Goeker M."/>
        </authorList>
    </citation>
    <scope>NUCLEOTIDE SEQUENCE [LARGE SCALE GENOMIC DNA]</scope>
    <source>
        <strain evidence="6 7">DSM 28287</strain>
    </source>
</reference>
<dbReference type="PROSITE" id="PS50902">
    <property type="entry name" value="FLAVODOXIN_LIKE"/>
    <property type="match status" value="1"/>
</dbReference>
<feature type="domain" description="4Fe-4S ferredoxin-type" evidence="5">
    <location>
        <begin position="232"/>
        <end position="260"/>
    </location>
</feature>
<evidence type="ECO:0000313" key="6">
    <source>
        <dbReference type="EMBL" id="TDP54597.1"/>
    </source>
</evidence>
<evidence type="ECO:0000259" key="5">
    <source>
        <dbReference type="PROSITE" id="PS51379"/>
    </source>
</evidence>
<dbReference type="Gene3D" id="3.40.50.360">
    <property type="match status" value="1"/>
</dbReference>
<dbReference type="SUPFAM" id="SSF54862">
    <property type="entry name" value="4Fe-4S ferredoxins"/>
    <property type="match status" value="1"/>
</dbReference>
<evidence type="ECO:0000256" key="2">
    <source>
        <dbReference type="ARBA" id="ARBA00023004"/>
    </source>
</evidence>
<keyword evidence="1" id="KW-0479">Metal-binding</keyword>
<keyword evidence="7" id="KW-1185">Reference proteome</keyword>
<dbReference type="InterPro" id="IPR017896">
    <property type="entry name" value="4Fe4S_Fe-S-bd"/>
</dbReference>
<dbReference type="GO" id="GO:0010181">
    <property type="term" value="F:FMN binding"/>
    <property type="evidence" value="ECO:0007669"/>
    <property type="project" value="InterPro"/>
</dbReference>
<keyword evidence="2" id="KW-0408">Iron</keyword>
<proteinExistence type="predicted"/>
<dbReference type="AlphaFoldDB" id="A0A4R6Q0T4"/>
<dbReference type="RefSeq" id="WP_133528573.1">
    <property type="nucleotide sequence ID" value="NZ_SNXO01000020.1"/>
</dbReference>
<dbReference type="PROSITE" id="PS51379">
    <property type="entry name" value="4FE4S_FER_2"/>
    <property type="match status" value="2"/>
</dbReference>
<dbReference type="PROSITE" id="PS00198">
    <property type="entry name" value="4FE4S_FER_1"/>
    <property type="match status" value="2"/>
</dbReference>
<organism evidence="6 7">
    <name type="scientific">Aminicella lysinilytica</name>
    <dbReference type="NCBI Taxonomy" id="433323"/>
    <lineage>
        <taxon>Bacteria</taxon>
        <taxon>Bacillati</taxon>
        <taxon>Bacillota</taxon>
        <taxon>Clostridia</taxon>
        <taxon>Peptostreptococcales</taxon>
        <taxon>Anaerovoracaceae</taxon>
        <taxon>Aminicella</taxon>
    </lineage>
</organism>
<dbReference type="EMBL" id="SNXO01000020">
    <property type="protein sequence ID" value="TDP54597.1"/>
    <property type="molecule type" value="Genomic_DNA"/>
</dbReference>
<feature type="domain" description="Flavodoxin-like" evidence="4">
    <location>
        <begin position="6"/>
        <end position="151"/>
    </location>
</feature>
<dbReference type="InterPro" id="IPR017900">
    <property type="entry name" value="4Fe4S_Fe_S_CS"/>
</dbReference>
<keyword evidence="3" id="KW-0411">Iron-sulfur</keyword>
<feature type="domain" description="4Fe-4S ferredoxin-type" evidence="5">
    <location>
        <begin position="192"/>
        <end position="221"/>
    </location>
</feature>
<dbReference type="GO" id="GO:0051536">
    <property type="term" value="F:iron-sulfur cluster binding"/>
    <property type="evidence" value="ECO:0007669"/>
    <property type="project" value="UniProtKB-KW"/>
</dbReference>
<dbReference type="GO" id="GO:0016651">
    <property type="term" value="F:oxidoreductase activity, acting on NAD(P)H"/>
    <property type="evidence" value="ECO:0007669"/>
    <property type="project" value="UniProtKB-ARBA"/>
</dbReference>
<dbReference type="PANTHER" id="PTHR43122:SF1">
    <property type="entry name" value="IRON-SULFUR-BINDING PROTEIN"/>
    <property type="match status" value="1"/>
</dbReference>
<evidence type="ECO:0000259" key="4">
    <source>
        <dbReference type="PROSITE" id="PS50902"/>
    </source>
</evidence>
<dbReference type="Gene3D" id="3.30.70.3270">
    <property type="match status" value="1"/>
</dbReference>
<dbReference type="InterPro" id="IPR029039">
    <property type="entry name" value="Flavoprotein-like_sf"/>
</dbReference>
<dbReference type="NCBIfam" id="NF038196">
    <property type="entry name" value="ferrodoxin_EFR1"/>
    <property type="match status" value="1"/>
</dbReference>
<dbReference type="Pfam" id="PF12800">
    <property type="entry name" value="Fer4_4"/>
    <property type="match status" value="1"/>
</dbReference>
<comment type="caution">
    <text evidence="6">The sequence shown here is derived from an EMBL/GenBank/DDBJ whole genome shotgun (WGS) entry which is preliminary data.</text>
</comment>
<name>A0A4R6Q0T4_9FIRM</name>
<dbReference type="Pfam" id="PF00037">
    <property type="entry name" value="Fer4"/>
    <property type="match status" value="1"/>
</dbReference>
<dbReference type="GO" id="GO:0046872">
    <property type="term" value="F:metal ion binding"/>
    <property type="evidence" value="ECO:0007669"/>
    <property type="project" value="UniProtKB-KW"/>
</dbReference>
<dbReference type="InterPro" id="IPR008254">
    <property type="entry name" value="Flavodoxin/NO_synth"/>
</dbReference>
<dbReference type="PANTHER" id="PTHR43122">
    <property type="entry name" value="FERREDOXIN SUBUNIT OF PYRUVATE:FLAVODOXIN OXIDOREDUCTASE-RELATED"/>
    <property type="match status" value="1"/>
</dbReference>
<accession>A0A4R6Q0T4</accession>
<gene>
    <name evidence="6" type="ORF">EV211_1205</name>
</gene>
<evidence type="ECO:0000313" key="7">
    <source>
        <dbReference type="Proteomes" id="UP000295500"/>
    </source>
</evidence>
<evidence type="ECO:0000256" key="3">
    <source>
        <dbReference type="ARBA" id="ARBA00023014"/>
    </source>
</evidence>
<dbReference type="SUPFAM" id="SSF52218">
    <property type="entry name" value="Flavoproteins"/>
    <property type="match status" value="1"/>
</dbReference>
<dbReference type="InterPro" id="IPR047964">
    <property type="entry name" value="EFR1-like"/>
</dbReference>
<protein>
    <submittedName>
        <fullName evidence="6">4Fe-4S binding protein</fullName>
    </submittedName>
</protein>
<dbReference type="OrthoDB" id="9813995at2"/>
<evidence type="ECO:0000256" key="1">
    <source>
        <dbReference type="ARBA" id="ARBA00022723"/>
    </source>
</evidence>
<sequence length="283" mass="30420">MEIRKVYGLFFSPTGNTEKVVTAIADSLAADAGYIDITLPGARESVREFAADTLVVVGSPVYAGRVPNKMLPYFQSMLKGNGALAVPVVTFGNRNFDNALAELRDLLEADGFHTVAGAAVPCQHAFTEVLAPGRPHAEDLRDLEAFAHAITKKTAQLDFAPVEAVSVPGDSPATKYYTPMGMDGKPAVFLKTRPETDPDKCTGCGLCAEVCPMGSIDIASSSEIAGSANAYTQPKITSICIKCQSCIEKCPAQAMYFSDERFLSHVAMLEHNYTDHSEIRLFL</sequence>